<reference evidence="5 10" key="5">
    <citation type="submission" date="2020-12" db="EMBL/GenBank/DDBJ databases">
        <title>Whole genome sequencing and de novo assembly of Staphylococcus pseudintermedius: a novel pangenome approach to unravel pathogenesis of canine pyoderma.</title>
        <authorList>
            <person name="Ferrer L."/>
            <person name="Perez D."/>
            <person name="Fonticoba R."/>
            <person name="Vines J."/>
            <person name="Fabregas N."/>
            <person name="Madronero S."/>
            <person name="Meroni G."/>
            <person name="Martino P."/>
            <person name="Martinez S."/>
            <person name="Cusco A."/>
            <person name="Migura L."/>
            <person name="Francino O."/>
        </authorList>
    </citation>
    <scope>NUCLEOTIDE SEQUENCE [LARGE SCALE GENOMIC DNA]</scope>
    <source>
        <strain evidence="5 10">HSP080</strain>
    </source>
</reference>
<dbReference type="SUPFAM" id="SSF52833">
    <property type="entry name" value="Thioredoxin-like"/>
    <property type="match status" value="1"/>
</dbReference>
<dbReference type="EMBL" id="CP066884">
    <property type="protein sequence ID" value="QQM98497.1"/>
    <property type="molecule type" value="Genomic_DNA"/>
</dbReference>
<evidence type="ECO:0000313" key="11">
    <source>
        <dbReference type="Proteomes" id="UP000600220"/>
    </source>
</evidence>
<protein>
    <submittedName>
        <fullName evidence="3 5">Thioredoxin</fullName>
    </submittedName>
</protein>
<dbReference type="Proteomes" id="UP000256409">
    <property type="component" value="Unassembled WGS sequence"/>
</dbReference>
<dbReference type="EMBL" id="QEIV01000188">
    <property type="protein sequence ID" value="PWZ99471.1"/>
    <property type="molecule type" value="Genomic_DNA"/>
</dbReference>
<evidence type="ECO:0000313" key="6">
    <source>
        <dbReference type="EMBL" id="REA82554.1"/>
    </source>
</evidence>
<dbReference type="AlphaFoldDB" id="A0A166RQT7"/>
<accession>A0A166RQT7</accession>
<dbReference type="EMBL" id="QEIT01000011">
    <property type="protein sequence ID" value="PWZ76557.1"/>
    <property type="molecule type" value="Genomic_DNA"/>
</dbReference>
<dbReference type="eggNOG" id="COG0526">
    <property type="taxonomic scope" value="Bacteria"/>
</dbReference>
<evidence type="ECO:0000313" key="4">
    <source>
        <dbReference type="EMBL" id="PWZ99471.1"/>
    </source>
</evidence>
<dbReference type="OMA" id="HRQARFI"/>
<feature type="domain" description="Thioredoxin" evidence="1">
    <location>
        <begin position="6"/>
        <end position="87"/>
    </location>
</feature>
<evidence type="ECO:0000259" key="1">
    <source>
        <dbReference type="Pfam" id="PF00085"/>
    </source>
</evidence>
<dbReference type="Proteomes" id="UP000595859">
    <property type="component" value="Chromosome"/>
</dbReference>
<dbReference type="EMBL" id="AAXKXX010000002">
    <property type="protein sequence ID" value="EGQ4384037.1"/>
    <property type="molecule type" value="Genomic_DNA"/>
</dbReference>
<evidence type="ECO:0000313" key="2">
    <source>
        <dbReference type="EMBL" id="EGQ4384037.1"/>
    </source>
</evidence>
<dbReference type="Proteomes" id="UP000246351">
    <property type="component" value="Unassembled WGS sequence"/>
</dbReference>
<sequence>MEVLKTLDAYEAFVANHQIAVVHVSRDNCSVCHAVLPRIQELVARYEGVALGNVSADDVPEIAGALSIFTVPVDIIFLEGKEMHREGRFIDLERIESQLNTIYEGVKGSNL</sequence>
<reference evidence="9" key="3">
    <citation type="journal article" date="2018" name="Vet. Microbiol.">
        <title>Molecular epidemiology of methicillin-resistant staphylococci amongst veterinary personnel, personnel-owned pets, patients and the hospital environment of two companion animal veterinary hospitals.</title>
        <authorList>
            <person name="Worthing K.A."/>
            <person name="Brown J."/>
            <person name="Gerber L."/>
            <person name="Abraham S."/>
            <person name="Trott D."/>
            <person name="Norris J.M."/>
        </authorList>
    </citation>
    <scope>NUCLEOTIDE SEQUENCE [LARGE SCALE GENOMIC DNA]</scope>
    <source>
        <strain evidence="9">ST496-2</strain>
    </source>
</reference>
<evidence type="ECO:0000313" key="9">
    <source>
        <dbReference type="Proteomes" id="UP000256409"/>
    </source>
</evidence>
<dbReference type="Proteomes" id="UP000600220">
    <property type="component" value="Unassembled WGS sequence"/>
</dbReference>
<dbReference type="GeneID" id="77324177"/>
<dbReference type="RefSeq" id="WP_014613101.1">
    <property type="nucleotide sequence ID" value="NZ_AP019372.1"/>
</dbReference>
<dbReference type="CDD" id="cd02947">
    <property type="entry name" value="TRX_family"/>
    <property type="match status" value="1"/>
</dbReference>
<dbReference type="EMBL" id="QQPC01000027">
    <property type="protein sequence ID" value="REA82554.1"/>
    <property type="molecule type" value="Genomic_DNA"/>
</dbReference>
<dbReference type="InterPro" id="IPR036249">
    <property type="entry name" value="Thioredoxin-like_sf"/>
</dbReference>
<reference evidence="6" key="2">
    <citation type="journal article" date="2018" name="Vet. Microbiol.">
        <title>Methicillin-resistant staphylococci amongst veterinary personnel, personnel-owned pets, patients and the hospital environment of two small animal veterinary hospitals.</title>
        <authorList>
            <person name="Worthing K.A."/>
            <person name="Brown J."/>
            <person name="Gerber L."/>
            <person name="Abraham S."/>
            <person name="Trott D."/>
            <person name="Norris J.M."/>
        </authorList>
    </citation>
    <scope>NUCLEOTIDE SEQUENCE</scope>
    <source>
        <strain evidence="6">ST496-2</strain>
    </source>
</reference>
<reference evidence="7 8" key="1">
    <citation type="journal article" date="2018" name="Vet. Microbiol.">
        <title>Clonal diversity and geographic distribution of methicillin-resistant Staphylococcus pseudintermedius from Australian animals: Discovery of novel sequence types.</title>
        <authorList>
            <person name="Worthing K.A."/>
            <person name="Abraham S."/>
            <person name="Coombs G.W."/>
            <person name="Pang S."/>
            <person name="Saputra S."/>
            <person name="Jordan D."/>
            <person name="Trott D.J."/>
            <person name="Norris J.M."/>
        </authorList>
    </citation>
    <scope>NUCLEOTIDE SEQUENCE [LARGE SCALE GENOMIC DNA]</scope>
    <source>
        <strain evidence="3 8">ST525 1</strain>
        <strain evidence="4 7">ST71 3</strain>
    </source>
</reference>
<gene>
    <name evidence="3" type="ORF">DD902_02310</name>
    <name evidence="4" type="ORF">DD924_02455</name>
    <name evidence="6" type="ORF">DV961_04625</name>
    <name evidence="2" type="ORF">EGV54_02855</name>
    <name evidence="5" type="ORF">JGZ15_02155</name>
</gene>
<dbReference type="Pfam" id="PF00085">
    <property type="entry name" value="Thioredoxin"/>
    <property type="match status" value="1"/>
</dbReference>
<dbReference type="OrthoDB" id="411356at2"/>
<evidence type="ECO:0000313" key="3">
    <source>
        <dbReference type="EMBL" id="PWZ76557.1"/>
    </source>
</evidence>
<dbReference type="STRING" id="937773.SPSINT_2023"/>
<evidence type="ECO:0000313" key="8">
    <source>
        <dbReference type="Proteomes" id="UP000246800"/>
    </source>
</evidence>
<evidence type="ECO:0000313" key="10">
    <source>
        <dbReference type="Proteomes" id="UP000595859"/>
    </source>
</evidence>
<dbReference type="Gene3D" id="3.40.30.10">
    <property type="entry name" value="Glutaredoxin"/>
    <property type="match status" value="1"/>
</dbReference>
<organism evidence="3 8">
    <name type="scientific">Staphylococcus pseudintermedius</name>
    <dbReference type="NCBI Taxonomy" id="283734"/>
    <lineage>
        <taxon>Bacteria</taxon>
        <taxon>Bacillati</taxon>
        <taxon>Bacillota</taxon>
        <taxon>Bacilli</taxon>
        <taxon>Bacillales</taxon>
        <taxon>Staphylococcaceae</taxon>
        <taxon>Staphylococcus</taxon>
        <taxon>Staphylococcus intermedius group</taxon>
    </lineage>
</organism>
<proteinExistence type="predicted"/>
<evidence type="ECO:0000313" key="7">
    <source>
        <dbReference type="Proteomes" id="UP000246351"/>
    </source>
</evidence>
<reference evidence="2 11" key="4">
    <citation type="submission" date="2018-11" db="EMBL/GenBank/DDBJ databases">
        <authorList>
            <consortium name="Veterinary Laboratory Investigation and Response Network"/>
        </authorList>
    </citation>
    <scope>NUCLEOTIDE SEQUENCE [LARGE SCALE GENOMIC DNA]</scope>
    <source>
        <strain evidence="2 11">SPSE-18-VL-LA-PA-Ryan-0021</strain>
    </source>
</reference>
<dbReference type="InterPro" id="IPR013766">
    <property type="entry name" value="Thioredoxin_domain"/>
</dbReference>
<evidence type="ECO:0000313" key="5">
    <source>
        <dbReference type="EMBL" id="QQM98497.1"/>
    </source>
</evidence>
<keyword evidence="11" id="KW-1185">Reference proteome</keyword>
<dbReference type="Proteomes" id="UP000246800">
    <property type="component" value="Unassembled WGS sequence"/>
</dbReference>
<name>A0A166RQT7_STAPS</name>